<dbReference type="PROSITE" id="PS51180">
    <property type="entry name" value="BRO1"/>
    <property type="match status" value="1"/>
</dbReference>
<dbReference type="Proteomes" id="UP000288805">
    <property type="component" value="Unassembled WGS sequence"/>
</dbReference>
<sequence>MLRFEDPAKLKTKKIVFEDVYVGRDSGTLEQLKELSSKRRVIEESINESSFITDAIAREISGGLTSPCEQDLQKLEQYLPLLENLVVHFDLVSNNRQMIVWTTELKIRWTSALSASSFFNLLGPKYFQIDSLRFELCMTLFLYGAILRERALEVLPADLVQSATLFRKAAGVYQYLAHDVIPSLHPASTAERPPESTSAVSSVMSLICLAEAQAVTIRKAEEKGNTGGLLAKLHYGVTQFLDEATGVLYSTTGECKDISSRFLMEWQLVFAIDALPCSTWRLTATLMCFDAAAFALDWFSNNHYMCKQMCIPFGDFISSCKALHELRSQKYLADSLKIAGHVGVAVGVLHHALVNAKKKMPGEESWRVVFRKEIDDAADMLRKYEHENEFVWREKIPTMDELPLLEGKKIVNFIPYHPQRWERALVFNI</sequence>
<evidence type="ECO:0000259" key="2">
    <source>
        <dbReference type="PROSITE" id="PS51180"/>
    </source>
</evidence>
<dbReference type="Pfam" id="PF03097">
    <property type="entry name" value="BRO1"/>
    <property type="match status" value="1"/>
</dbReference>
<dbReference type="CDD" id="cd09247">
    <property type="entry name" value="BRO1_Alix_like_2"/>
    <property type="match status" value="1"/>
</dbReference>
<proteinExistence type="inferred from homology"/>
<dbReference type="EMBL" id="QGNW01000693">
    <property type="protein sequence ID" value="RVW65096.1"/>
    <property type="molecule type" value="Genomic_DNA"/>
</dbReference>
<gene>
    <name evidence="3" type="ORF">CK203_034934</name>
</gene>
<dbReference type="Gene3D" id="1.25.40.280">
    <property type="entry name" value="alix/aip1 like domains"/>
    <property type="match status" value="1"/>
</dbReference>
<organism evidence="3 4">
    <name type="scientific">Vitis vinifera</name>
    <name type="common">Grape</name>
    <dbReference type="NCBI Taxonomy" id="29760"/>
    <lineage>
        <taxon>Eukaryota</taxon>
        <taxon>Viridiplantae</taxon>
        <taxon>Streptophyta</taxon>
        <taxon>Embryophyta</taxon>
        <taxon>Tracheophyta</taxon>
        <taxon>Spermatophyta</taxon>
        <taxon>Magnoliopsida</taxon>
        <taxon>eudicotyledons</taxon>
        <taxon>Gunneridae</taxon>
        <taxon>Pentapetalae</taxon>
        <taxon>rosids</taxon>
        <taxon>Vitales</taxon>
        <taxon>Vitaceae</taxon>
        <taxon>Viteae</taxon>
        <taxon>Vitis</taxon>
    </lineage>
</organism>
<dbReference type="InterPro" id="IPR038898">
    <property type="entry name" value="BROX"/>
</dbReference>
<feature type="domain" description="BRO1" evidence="2">
    <location>
        <begin position="1"/>
        <end position="416"/>
    </location>
</feature>
<accession>A0A438FYQ5</accession>
<dbReference type="InterPro" id="IPR038499">
    <property type="entry name" value="BRO1_sf"/>
</dbReference>
<comment type="similarity">
    <text evidence="1">Belongs to the BROX family.</text>
</comment>
<evidence type="ECO:0000313" key="4">
    <source>
        <dbReference type="Proteomes" id="UP000288805"/>
    </source>
</evidence>
<dbReference type="AlphaFoldDB" id="A0A438FYQ5"/>
<comment type="caution">
    <text evidence="3">The sequence shown here is derived from an EMBL/GenBank/DDBJ whole genome shotgun (WGS) entry which is preliminary data.</text>
</comment>
<dbReference type="PANTHER" id="PTHR23032">
    <property type="entry name" value="BRO1 DOMAIN-CONTAINING PROTEIN BROX"/>
    <property type="match status" value="1"/>
</dbReference>
<dbReference type="SMART" id="SM01041">
    <property type="entry name" value="BRO1"/>
    <property type="match status" value="1"/>
</dbReference>
<dbReference type="PANTHER" id="PTHR23032:SF20">
    <property type="entry name" value="ENDOSOMAL TARGETING BRO1-LIKE DOMAIN-CONTAINING PROTEIN"/>
    <property type="match status" value="1"/>
</dbReference>
<name>A0A438FYQ5_VITVI</name>
<evidence type="ECO:0000256" key="1">
    <source>
        <dbReference type="ARBA" id="ARBA00008901"/>
    </source>
</evidence>
<evidence type="ECO:0000313" key="3">
    <source>
        <dbReference type="EMBL" id="RVW65096.1"/>
    </source>
</evidence>
<reference evidence="3 4" key="1">
    <citation type="journal article" date="2018" name="PLoS Genet.">
        <title>Population sequencing reveals clonal diversity and ancestral inbreeding in the grapevine cultivar Chardonnay.</title>
        <authorList>
            <person name="Roach M.J."/>
            <person name="Johnson D.L."/>
            <person name="Bohlmann J."/>
            <person name="van Vuuren H.J."/>
            <person name="Jones S.J."/>
            <person name="Pretorius I.S."/>
            <person name="Schmidt S.A."/>
            <person name="Borneman A.R."/>
        </authorList>
    </citation>
    <scope>NUCLEOTIDE SEQUENCE [LARGE SCALE GENOMIC DNA]</scope>
    <source>
        <strain evidence="4">cv. Chardonnay</strain>
        <tissue evidence="3">Leaf</tissue>
    </source>
</reference>
<dbReference type="InterPro" id="IPR004328">
    <property type="entry name" value="BRO1_dom"/>
</dbReference>
<protein>
    <recommendedName>
        <fullName evidence="2">BRO1 domain-containing protein</fullName>
    </recommendedName>
</protein>